<proteinExistence type="predicted"/>
<geneLocation type="plasmid" evidence="2 3">
    <name>pSFLA02</name>
</geneLocation>
<dbReference type="InterPro" id="IPR034768">
    <property type="entry name" value="4FE4S_WBL"/>
</dbReference>
<evidence type="ECO:0000259" key="1">
    <source>
        <dbReference type="PROSITE" id="PS51674"/>
    </source>
</evidence>
<keyword evidence="2" id="KW-0614">Plasmid</keyword>
<dbReference type="Proteomes" id="UP000002066">
    <property type="component" value="Plasmid pSFLA02"/>
</dbReference>
<sequence length="182" mass="19807">MHRMTSTQARHTRRAVLQAAVDAGARCHGADSDPDLFFRADDEGLAAWRARRTKAIRLCTGCPVRAACEELALRDGDGRPDADEMVRAGLTGRELAAVRAAHTERLAAAVEADRDTEGRRLDTLTTQLQREASTNPDSNRNGGVRLMAARTAAQNDRLRALAAQIRQIRTARRVRAGWGAAA</sequence>
<name>A0A8D3WND0_STRFA</name>
<protein>
    <submittedName>
        <fullName evidence="2">Transcription factor WhiB</fullName>
    </submittedName>
</protein>
<dbReference type="PROSITE" id="PS51674">
    <property type="entry name" value="4FE4S_WBL"/>
    <property type="match status" value="1"/>
</dbReference>
<reference evidence="2 3" key="1">
    <citation type="submission" date="2011-01" db="EMBL/GenBank/DDBJ databases">
        <title>Complete sequence of plasmid2 of Streptomyces flavogriseus ATCC 33331.</title>
        <authorList>
            <consortium name="US DOE Joint Genome Institute"/>
            <person name="Lucas S."/>
            <person name="Copeland A."/>
            <person name="Lapidus A."/>
            <person name="Cheng J.-F."/>
            <person name="Goodwin L."/>
            <person name="Pitluck S."/>
            <person name="Davenport K."/>
            <person name="Detter J.C."/>
            <person name="Han C."/>
            <person name="Tapia R."/>
            <person name="Land M."/>
            <person name="Hauser L."/>
            <person name="Kyrpides N."/>
            <person name="Ivanova N."/>
            <person name="Ovchinnikova G."/>
            <person name="Pagani I."/>
            <person name="Brumm P."/>
            <person name="Mead D."/>
            <person name="Woyke T."/>
        </authorList>
    </citation>
    <scope>NUCLEOTIDE SEQUENCE [LARGE SCALE GENOMIC DNA]</scope>
    <source>
        <strain evidence="3">ATCC 33331 / IAF-45CD</strain>
        <plasmid evidence="2 3">pSFLA02</plasmid>
    </source>
</reference>
<gene>
    <name evidence="2" type="ORF">Sfla_6705</name>
</gene>
<dbReference type="Pfam" id="PF02467">
    <property type="entry name" value="Whib"/>
    <property type="match status" value="1"/>
</dbReference>
<accession>A0A8D3WND0</accession>
<dbReference type="EMBL" id="CP002477">
    <property type="protein sequence ID" value="ADW07999.1"/>
    <property type="molecule type" value="Genomic_DNA"/>
</dbReference>
<feature type="domain" description="4Fe-4S Wbl-type" evidence="1">
    <location>
        <begin position="26"/>
        <end position="97"/>
    </location>
</feature>
<dbReference type="AlphaFoldDB" id="A0A8D3WND0"/>
<organism evidence="2 3">
    <name type="scientific">Streptomyces pratensis (strain ATCC 33331 / IAF-45CD)</name>
    <dbReference type="NCBI Taxonomy" id="591167"/>
    <lineage>
        <taxon>Bacteria</taxon>
        <taxon>Bacillati</taxon>
        <taxon>Actinomycetota</taxon>
        <taxon>Actinomycetes</taxon>
        <taxon>Kitasatosporales</taxon>
        <taxon>Streptomycetaceae</taxon>
        <taxon>Streptomyces</taxon>
    </lineage>
</organism>
<evidence type="ECO:0000313" key="2">
    <source>
        <dbReference type="EMBL" id="ADW07999.1"/>
    </source>
</evidence>
<evidence type="ECO:0000313" key="3">
    <source>
        <dbReference type="Proteomes" id="UP000002066"/>
    </source>
</evidence>
<dbReference type="KEGG" id="sfa:Sfla_6705"/>